<accession>A0ACD0NZT7</accession>
<organism evidence="1 2">
    <name type="scientific">Violaceomyces palustris</name>
    <dbReference type="NCBI Taxonomy" id="1673888"/>
    <lineage>
        <taxon>Eukaryota</taxon>
        <taxon>Fungi</taxon>
        <taxon>Dikarya</taxon>
        <taxon>Basidiomycota</taxon>
        <taxon>Ustilaginomycotina</taxon>
        <taxon>Ustilaginomycetes</taxon>
        <taxon>Violaceomycetales</taxon>
        <taxon>Violaceomycetaceae</taxon>
        <taxon>Violaceomyces</taxon>
    </lineage>
</organism>
<proteinExistence type="predicted"/>
<reference evidence="1 2" key="1">
    <citation type="journal article" date="2018" name="Mol. Biol. Evol.">
        <title>Broad Genomic Sampling Reveals a Smut Pathogenic Ancestry of the Fungal Clade Ustilaginomycotina.</title>
        <authorList>
            <person name="Kijpornyongpan T."/>
            <person name="Mondo S.J."/>
            <person name="Barry K."/>
            <person name="Sandor L."/>
            <person name="Lee J."/>
            <person name="Lipzen A."/>
            <person name="Pangilinan J."/>
            <person name="LaButti K."/>
            <person name="Hainaut M."/>
            <person name="Henrissat B."/>
            <person name="Grigoriev I.V."/>
            <person name="Spatafora J.W."/>
            <person name="Aime M.C."/>
        </authorList>
    </citation>
    <scope>NUCLEOTIDE SEQUENCE [LARGE SCALE GENOMIC DNA]</scope>
    <source>
        <strain evidence="1 2">SA 807</strain>
    </source>
</reference>
<evidence type="ECO:0000313" key="1">
    <source>
        <dbReference type="EMBL" id="PWN51204.1"/>
    </source>
</evidence>
<evidence type="ECO:0000313" key="2">
    <source>
        <dbReference type="Proteomes" id="UP000245626"/>
    </source>
</evidence>
<gene>
    <name evidence="1" type="ORF">IE53DRAFT_368277</name>
</gene>
<dbReference type="EMBL" id="KZ819862">
    <property type="protein sequence ID" value="PWN51204.1"/>
    <property type="molecule type" value="Genomic_DNA"/>
</dbReference>
<protein>
    <submittedName>
        <fullName evidence="1">Phosphatases II</fullName>
    </submittedName>
</protein>
<name>A0ACD0NZT7_9BASI</name>
<dbReference type="Proteomes" id="UP000245626">
    <property type="component" value="Unassembled WGS sequence"/>
</dbReference>
<keyword evidence="2" id="KW-1185">Reference proteome</keyword>
<sequence length="938" mass="101816">MASQLATKVEQVAQTKITSSSILDQEIAPNAVAADDSDFIDSDAEAEAEAEDAEIERAMLAEPHHEKIFPSDASKCFQPLHQLIPISRRLWFTYFKEPVPLPQALNRNRGTTSAWIDDESYHLKGQEQKELPKDFFWFNVDDDLVYLSFFHDWGPLNVAMFYRFCLHVHHLLTDETIGSKHLVLYTSSRPTNKANAALLAALYAMVIDKITPADAFFPFSELEFRPFRDAGYGRPDFNLSIQDILYGMHRALSVNLLDLATFNLDEYEYYEQVQNGDWNWITPNFIAFASPNDREYVAALRANGGQPPESMSRLRRPNPTFAKTIKYFKERGVKLVVRLNNPLYDKAAFEEAGISHVDMYFDDGSNPSEAILRDFISRADEVVSSGGSVAVHCKAGLGRTGVLIGAYLIWKHGFTAQEVIGFMRLMRPGCVVGPQQHFMYENFVEWVRWGVHDKAVKEAKEAFAAERAVLLEKLQKDRPLKRAATPDDDQEDPFDSAGNVPVTPRAKKIPHVMAATVAPAVKPTPCVGQPRKSPSPSRKRLVGAAPATIARLENGKNALASWSSGSSCGSDSGQARAFSSQSQFEKSMSAGTPPPAADHVALADQGEKVGAESGAGGGGGGGPVLAVAQHLNVQSQPNAVTEVLQEKVTTPVMTRVRSHERSRSAISIGICVQEMTPTSPSSLSREPPFRASPDIKSRYQLRDASRLPQLKRPASPTAPGVEELDAKCPPSPASANANKTSEGQASVASRPRSRTPSAASTTSTRSSIRSVSHTRATAATLSVSSAAQSRKVNAARQPSGTAPTARVSAGKNQQSDNRRTTTSNPDLKLRGTSARVALGARRTIKAEVALNGSDAKLAQDLETRSTAAGSHRATSTSKPGLKRPRIVSPELKAASAFPGSQVMAPSLAGSRVVSGSRLGRNVRRRRSSLGEADIDVQA</sequence>